<evidence type="ECO:0000313" key="3">
    <source>
        <dbReference type="Proteomes" id="UP000002588"/>
    </source>
</evidence>
<dbReference type="InterPro" id="IPR000073">
    <property type="entry name" value="AB_hydrolase_1"/>
</dbReference>
<dbReference type="EC" id="3.1.-.-" evidence="2"/>
<dbReference type="GO" id="GO:0016787">
    <property type="term" value="F:hydrolase activity"/>
    <property type="evidence" value="ECO:0007669"/>
    <property type="project" value="UniProtKB-KW"/>
</dbReference>
<dbReference type="eggNOG" id="COG2267">
    <property type="taxonomic scope" value="Bacteria"/>
</dbReference>
<sequence length="300" mass="33781">MLRCVCYHPRMKPCRSRFVDVRGLRYHLREWGTPGAPRVFMLHGWMDVSASFQFVVDAFERDWHVIAPDWRGFGASARGGDTYWFPDYLADLDALLRMEEPDRPARLVGHSMGGNVACLYAGVRPARVDRLVALDAFGLADHAADEAPGRYEKWLAQLERASGFRDYPDFEALAERLRAENPRLAPERAAWLARQLGEGAADGSVRWAADPAHRRISPVLYRRGESEACWRRATAPVMWIEPADAALRHRVGVSDDIHASAQACFRDFRLVRIGDAGHNLHHDQPGQVAAAIEAFLVQSE</sequence>
<dbReference type="SUPFAM" id="SSF53474">
    <property type="entry name" value="alpha/beta-Hydrolases"/>
    <property type="match status" value="1"/>
</dbReference>
<dbReference type="PANTHER" id="PTHR43798">
    <property type="entry name" value="MONOACYLGLYCEROL LIPASE"/>
    <property type="match status" value="1"/>
</dbReference>
<reference evidence="2 3" key="1">
    <citation type="journal article" date="2006" name="Nat. Biotechnol.">
        <title>Complete genome of the mutualistic, N2-fixing grass endophyte Azoarcus sp. strain BH72.</title>
        <authorList>
            <person name="Krause A."/>
            <person name="Ramakumar A."/>
            <person name="Bartels D."/>
            <person name="Battistoni F."/>
            <person name="Bekel T."/>
            <person name="Boch J."/>
            <person name="Boehm M."/>
            <person name="Friedrich F."/>
            <person name="Hurek T."/>
            <person name="Krause L."/>
            <person name="Linke B."/>
            <person name="McHardy A.C."/>
            <person name="Sarkar A."/>
            <person name="Schneiker S."/>
            <person name="Syed A.A."/>
            <person name="Thauer R."/>
            <person name="Vorhoelter F.-J."/>
            <person name="Weidner S."/>
            <person name="Puehler A."/>
            <person name="Reinhold-Hurek B."/>
            <person name="Kaiser O."/>
            <person name="Goesmann A."/>
        </authorList>
    </citation>
    <scope>NUCLEOTIDE SEQUENCE [LARGE SCALE GENOMIC DNA]</scope>
    <source>
        <strain evidence="2 3">BH72</strain>
    </source>
</reference>
<dbReference type="KEGG" id="azo:azo2116"/>
<dbReference type="AlphaFoldDB" id="A1K7C8"/>
<dbReference type="InterPro" id="IPR029058">
    <property type="entry name" value="AB_hydrolase_fold"/>
</dbReference>
<dbReference type="ESTHER" id="azosb-a1k7c8">
    <property type="family name" value="6_AlphaBeta_hydrolase"/>
</dbReference>
<dbReference type="InterPro" id="IPR050266">
    <property type="entry name" value="AB_hydrolase_sf"/>
</dbReference>
<keyword evidence="2" id="KW-0378">Hydrolase</keyword>
<dbReference type="PANTHER" id="PTHR43798:SF33">
    <property type="entry name" value="HYDROLASE, PUTATIVE (AFU_ORTHOLOGUE AFUA_2G14860)-RELATED"/>
    <property type="match status" value="1"/>
</dbReference>
<gene>
    <name evidence="2" type="ordered locus">azo2116</name>
</gene>
<evidence type="ECO:0000259" key="1">
    <source>
        <dbReference type="Pfam" id="PF00561"/>
    </source>
</evidence>
<proteinExistence type="predicted"/>
<dbReference type="Gene3D" id="3.40.50.1820">
    <property type="entry name" value="alpha/beta hydrolase"/>
    <property type="match status" value="1"/>
</dbReference>
<protein>
    <submittedName>
        <fullName evidence="2">Probable hydrolase or acytransferase</fullName>
        <ecNumber evidence="2">3.1.-.-</ecNumber>
    </submittedName>
</protein>
<dbReference type="HOGENOM" id="CLU_020336_13_5_4"/>
<organism evidence="2 3">
    <name type="scientific">Azoarcus sp. (strain BH72)</name>
    <dbReference type="NCBI Taxonomy" id="418699"/>
    <lineage>
        <taxon>Bacteria</taxon>
        <taxon>Pseudomonadati</taxon>
        <taxon>Pseudomonadota</taxon>
        <taxon>Betaproteobacteria</taxon>
        <taxon>Rhodocyclales</taxon>
        <taxon>Zoogloeaceae</taxon>
        <taxon>Azoarcus</taxon>
    </lineage>
</organism>
<accession>A1K7C8</accession>
<dbReference type="STRING" id="62928.azo2116"/>
<keyword evidence="3" id="KW-1185">Reference proteome</keyword>
<feature type="domain" description="AB hydrolase-1" evidence="1">
    <location>
        <begin position="37"/>
        <end position="155"/>
    </location>
</feature>
<dbReference type="EMBL" id="AM406670">
    <property type="protein sequence ID" value="CAL94733.1"/>
    <property type="molecule type" value="Genomic_DNA"/>
</dbReference>
<name>A1K7C8_AZOSB</name>
<dbReference type="Proteomes" id="UP000002588">
    <property type="component" value="Chromosome"/>
</dbReference>
<dbReference type="Pfam" id="PF00561">
    <property type="entry name" value="Abhydrolase_1"/>
    <property type="match status" value="1"/>
</dbReference>
<dbReference type="PRINTS" id="PR00111">
    <property type="entry name" value="ABHYDROLASE"/>
</dbReference>
<evidence type="ECO:0000313" key="2">
    <source>
        <dbReference type="EMBL" id="CAL94733.1"/>
    </source>
</evidence>
<dbReference type="GO" id="GO:0016020">
    <property type="term" value="C:membrane"/>
    <property type="evidence" value="ECO:0007669"/>
    <property type="project" value="TreeGrafter"/>
</dbReference>